<dbReference type="EMBL" id="FQXC01000001">
    <property type="protein sequence ID" value="SHG86648.1"/>
    <property type="molecule type" value="Genomic_DNA"/>
</dbReference>
<feature type="compositionally biased region" description="Low complexity" evidence="1">
    <location>
        <begin position="87"/>
        <end position="111"/>
    </location>
</feature>
<dbReference type="OrthoDB" id="7865311at2"/>
<evidence type="ECO:0000256" key="2">
    <source>
        <dbReference type="SAM" id="SignalP"/>
    </source>
</evidence>
<dbReference type="PROSITE" id="PS51257">
    <property type="entry name" value="PROKAR_LIPOPROTEIN"/>
    <property type="match status" value="1"/>
</dbReference>
<reference evidence="3 4" key="1">
    <citation type="submission" date="2016-11" db="EMBL/GenBank/DDBJ databases">
        <authorList>
            <person name="Jaros S."/>
            <person name="Januszkiewicz K."/>
            <person name="Wedrychowicz H."/>
        </authorList>
    </citation>
    <scope>NUCLEOTIDE SEQUENCE [LARGE SCALE GENOMIC DNA]</scope>
    <source>
        <strain evidence="3 4">DSM 29431</strain>
    </source>
</reference>
<dbReference type="AlphaFoldDB" id="A0A1M5NAY1"/>
<feature type="chain" id="PRO_5013313875" description="Lipoprotein" evidence="2">
    <location>
        <begin position="19"/>
        <end position="287"/>
    </location>
</feature>
<feature type="region of interest" description="Disordered" evidence="1">
    <location>
        <begin position="29"/>
        <end position="64"/>
    </location>
</feature>
<gene>
    <name evidence="3" type="ORF">SAMN05443551_0840</name>
</gene>
<feature type="signal peptide" evidence="2">
    <location>
        <begin position="1"/>
        <end position="18"/>
    </location>
</feature>
<dbReference type="STRING" id="996342.SAMN05443551_0840"/>
<feature type="region of interest" description="Disordered" evidence="1">
    <location>
        <begin position="81"/>
        <end position="125"/>
    </location>
</feature>
<organism evidence="3 4">
    <name type="scientific">Marivita hallyeonensis</name>
    <dbReference type="NCBI Taxonomy" id="996342"/>
    <lineage>
        <taxon>Bacteria</taxon>
        <taxon>Pseudomonadati</taxon>
        <taxon>Pseudomonadota</taxon>
        <taxon>Alphaproteobacteria</taxon>
        <taxon>Rhodobacterales</taxon>
        <taxon>Roseobacteraceae</taxon>
        <taxon>Marivita</taxon>
    </lineage>
</organism>
<name>A0A1M5NAY1_9RHOB</name>
<sequence length="287" mass="30654">MIRFAAIFCAALALSGCASDPLQDVPRLSEADVAETESQAAIRAEPDDAIGEPEVATSAQATAATAQTQRGGLLGFLQRAADEARASEGTTGTTVAAAPPPTTSDATPSPGLFGARSGPRPSDPDYRIVELGTPLPYGVLARVCNVRPRQLGSRVDRYPEGRGMYALYDSQPGNTAPHTFYVTGFKDGCARQFTAALAVFGSTETHEQIRYGLPAQVQPYSETDAAYETLKSRVCRVRRGQPCGSALPRLSRNTVFVSVYERFGSNPVWKTILIHDGEVIETDIRGN</sequence>
<evidence type="ECO:0000313" key="3">
    <source>
        <dbReference type="EMBL" id="SHG86648.1"/>
    </source>
</evidence>
<keyword evidence="4" id="KW-1185">Reference proteome</keyword>
<evidence type="ECO:0000313" key="4">
    <source>
        <dbReference type="Proteomes" id="UP000184221"/>
    </source>
</evidence>
<keyword evidence="2" id="KW-0732">Signal</keyword>
<protein>
    <recommendedName>
        <fullName evidence="5">Lipoprotein</fullName>
    </recommendedName>
</protein>
<accession>A0A1M5NAY1</accession>
<evidence type="ECO:0008006" key="5">
    <source>
        <dbReference type="Google" id="ProtNLM"/>
    </source>
</evidence>
<proteinExistence type="predicted"/>
<evidence type="ECO:0000256" key="1">
    <source>
        <dbReference type="SAM" id="MobiDB-lite"/>
    </source>
</evidence>
<dbReference type="Proteomes" id="UP000184221">
    <property type="component" value="Unassembled WGS sequence"/>
</dbReference>
<dbReference type="RefSeq" id="WP_072776220.1">
    <property type="nucleotide sequence ID" value="NZ_FQXC01000001.1"/>
</dbReference>